<dbReference type="AlphaFoldDB" id="A0A4Y9XVA2"/>
<evidence type="ECO:0000313" key="3">
    <source>
        <dbReference type="Proteomes" id="UP000298390"/>
    </source>
</evidence>
<name>A0A4Y9XVA2_9APHY</name>
<proteinExistence type="predicted"/>
<dbReference type="EMBL" id="SEKV01000790">
    <property type="protein sequence ID" value="TFY53678.1"/>
    <property type="molecule type" value="Genomic_DNA"/>
</dbReference>
<accession>A0A4Y9XVA2</accession>
<evidence type="ECO:0000256" key="1">
    <source>
        <dbReference type="SAM" id="SignalP"/>
    </source>
</evidence>
<comment type="caution">
    <text evidence="2">The sequence shown here is derived from an EMBL/GenBank/DDBJ whole genome shotgun (WGS) entry which is preliminary data.</text>
</comment>
<organism evidence="2 3">
    <name type="scientific">Rhodofomes roseus</name>
    <dbReference type="NCBI Taxonomy" id="34475"/>
    <lineage>
        <taxon>Eukaryota</taxon>
        <taxon>Fungi</taxon>
        <taxon>Dikarya</taxon>
        <taxon>Basidiomycota</taxon>
        <taxon>Agaricomycotina</taxon>
        <taxon>Agaricomycetes</taxon>
        <taxon>Polyporales</taxon>
        <taxon>Rhodofomes</taxon>
    </lineage>
</organism>
<feature type="chain" id="PRO_5021315650" evidence="1">
    <location>
        <begin position="18"/>
        <end position="162"/>
    </location>
</feature>
<keyword evidence="1" id="KW-0732">Signal</keyword>
<sequence>MFLDFLQMLILLKCAVPTVEFFGRKANQYQITLRGWDISGTAIVGNADVQYGCFNCFLFLKQSLVLEKAKGLLNCLERAHLGMVLAGATVKWGQHLNELFLPGEQFVGRDRLQKLFPSSILKILIPLTFGRYVMNIRVYRDYKASTLQISDLDGLNLLKNSG</sequence>
<feature type="signal peptide" evidence="1">
    <location>
        <begin position="1"/>
        <end position="17"/>
    </location>
</feature>
<evidence type="ECO:0000313" key="2">
    <source>
        <dbReference type="EMBL" id="TFY53678.1"/>
    </source>
</evidence>
<dbReference type="Proteomes" id="UP000298390">
    <property type="component" value="Unassembled WGS sequence"/>
</dbReference>
<protein>
    <submittedName>
        <fullName evidence="2">Uncharacterized protein</fullName>
    </submittedName>
</protein>
<reference evidence="2 3" key="1">
    <citation type="submission" date="2019-01" db="EMBL/GenBank/DDBJ databases">
        <title>Genome sequencing of the rare red list fungi Fomitopsis rosea.</title>
        <authorList>
            <person name="Buettner E."/>
            <person name="Kellner H."/>
        </authorList>
    </citation>
    <scope>NUCLEOTIDE SEQUENCE [LARGE SCALE GENOMIC DNA]</scope>
    <source>
        <strain evidence="2 3">DSM 105464</strain>
    </source>
</reference>
<gene>
    <name evidence="2" type="ORF">EVJ58_g9319</name>
</gene>